<name>A0AAV7X550_9NEOP</name>
<dbReference type="EMBL" id="JAPTSV010000016">
    <property type="protein sequence ID" value="KAJ1519782.1"/>
    <property type="molecule type" value="Genomic_DNA"/>
</dbReference>
<dbReference type="Gene3D" id="1.10.287.70">
    <property type="match status" value="1"/>
</dbReference>
<protein>
    <submittedName>
        <fullName evidence="2">Uncharacterized protein</fullName>
    </submittedName>
</protein>
<sequence>MPYFKYGATTFTLRTVCLFLSGGSLGSVDALLTPMEWATWLATIAFAAAVLLLHKYFSAVEGAPVDWSDGLISVFGTFTGQGFGSSGEWASGRILLLVSEVLFMLIDGYYGSAIVKFLLRPPAPSVHSGDDLANSDYFVALHEWWLLVREFEIAPEGTALQKLWVRKVAPPRGPGVFTTNRLADFLIQPLHAIIGSQEIVYKATAFLDEDQACRVHELDLAPLIHVGPLYGKHVGYTEAFHAGVLIQRERGVQQRVNSKWQQQRTECGGDGSHGAGDPIGLEPVLPLLGVLLLGIVLALAVAVAERAVA</sequence>
<evidence type="ECO:0000313" key="3">
    <source>
        <dbReference type="Proteomes" id="UP001075354"/>
    </source>
</evidence>
<proteinExistence type="predicted"/>
<keyword evidence="1" id="KW-1133">Transmembrane helix</keyword>
<accession>A0AAV7X550</accession>
<evidence type="ECO:0000256" key="1">
    <source>
        <dbReference type="SAM" id="Phobius"/>
    </source>
</evidence>
<evidence type="ECO:0000313" key="2">
    <source>
        <dbReference type="EMBL" id="KAJ1519782.1"/>
    </source>
</evidence>
<reference evidence="2" key="1">
    <citation type="submission" date="2022-12" db="EMBL/GenBank/DDBJ databases">
        <title>Chromosome-level genome assembly of the bean flower thrips Megalurothrips usitatus.</title>
        <authorList>
            <person name="Ma L."/>
            <person name="Liu Q."/>
            <person name="Li H."/>
            <person name="Cai W."/>
        </authorList>
    </citation>
    <scope>NUCLEOTIDE SEQUENCE</scope>
    <source>
        <strain evidence="2">Cailab_2022a</strain>
    </source>
</reference>
<keyword evidence="1" id="KW-0812">Transmembrane</keyword>
<organism evidence="2 3">
    <name type="scientific">Megalurothrips usitatus</name>
    <name type="common">bean blossom thrips</name>
    <dbReference type="NCBI Taxonomy" id="439358"/>
    <lineage>
        <taxon>Eukaryota</taxon>
        <taxon>Metazoa</taxon>
        <taxon>Ecdysozoa</taxon>
        <taxon>Arthropoda</taxon>
        <taxon>Hexapoda</taxon>
        <taxon>Insecta</taxon>
        <taxon>Pterygota</taxon>
        <taxon>Neoptera</taxon>
        <taxon>Paraneoptera</taxon>
        <taxon>Thysanoptera</taxon>
        <taxon>Terebrantia</taxon>
        <taxon>Thripoidea</taxon>
        <taxon>Thripidae</taxon>
        <taxon>Megalurothrips</taxon>
    </lineage>
</organism>
<dbReference type="Proteomes" id="UP001075354">
    <property type="component" value="Chromosome 16"/>
</dbReference>
<feature type="transmembrane region" description="Helical" evidence="1">
    <location>
        <begin position="284"/>
        <end position="304"/>
    </location>
</feature>
<gene>
    <name evidence="2" type="ORF">ONE63_005036</name>
</gene>
<dbReference type="AlphaFoldDB" id="A0AAV7X550"/>
<comment type="caution">
    <text evidence="2">The sequence shown here is derived from an EMBL/GenBank/DDBJ whole genome shotgun (WGS) entry which is preliminary data.</text>
</comment>
<keyword evidence="3" id="KW-1185">Reference proteome</keyword>
<keyword evidence="1" id="KW-0472">Membrane</keyword>